<dbReference type="SUPFAM" id="SSF100950">
    <property type="entry name" value="NagB/RpiA/CoA transferase-like"/>
    <property type="match status" value="1"/>
</dbReference>
<dbReference type="InterPro" id="IPR002698">
    <property type="entry name" value="FTHF_cligase"/>
</dbReference>
<evidence type="ECO:0000313" key="2">
    <source>
        <dbReference type="Proteomes" id="UP001174909"/>
    </source>
</evidence>
<dbReference type="Gene3D" id="3.40.50.10420">
    <property type="entry name" value="NagB/RpiA/CoA transferase-like"/>
    <property type="match status" value="1"/>
</dbReference>
<dbReference type="PANTHER" id="PTHR13017">
    <property type="entry name" value="5-FORMYLTETRAHYDROFOLATE CYCLO-LIGASE-RELATED"/>
    <property type="match status" value="1"/>
</dbReference>
<organism evidence="1 2">
    <name type="scientific">Geodia barretti</name>
    <name type="common">Barrett's horny sponge</name>
    <dbReference type="NCBI Taxonomy" id="519541"/>
    <lineage>
        <taxon>Eukaryota</taxon>
        <taxon>Metazoa</taxon>
        <taxon>Porifera</taxon>
        <taxon>Demospongiae</taxon>
        <taxon>Heteroscleromorpha</taxon>
        <taxon>Tetractinellida</taxon>
        <taxon>Astrophorina</taxon>
        <taxon>Geodiidae</taxon>
        <taxon>Geodia</taxon>
    </lineage>
</organism>
<dbReference type="GO" id="GO:0005737">
    <property type="term" value="C:cytoplasm"/>
    <property type="evidence" value="ECO:0007669"/>
    <property type="project" value="TreeGrafter"/>
</dbReference>
<gene>
    <name evidence="1" type="ORF">GBAR_LOCUS13441</name>
</gene>
<protein>
    <submittedName>
        <fullName evidence="1">5-formyltetrahydrofolate cyclo-ligase-like protein COG0212</fullName>
    </submittedName>
</protein>
<dbReference type="Pfam" id="PF01812">
    <property type="entry name" value="5-FTHF_cyc-lig"/>
    <property type="match status" value="1"/>
</dbReference>
<sequence>MRDKWAIREDVWTALETARVVRGKSVHDKIPHFIGCGVAASLATELPEWEAARAIKSNPDQAQRPLRQLALEQGKLLYMAVPRLRDERVFIELDPTRPEVEPAKAATISGAFQVGRSVAVNRQGVRVGKGGGYADLEYGLAAAAGVVHPDTPVISTVHAMQVLDEDLPYTQHDVPLAVVITPDAIIRCNAGGAALPRPTGIYWDDLDERKIRSIPLLARLRAEMG</sequence>
<name>A0AA35WQI3_GEOBA</name>
<proteinExistence type="predicted"/>
<reference evidence="1" key="1">
    <citation type="submission" date="2023-03" db="EMBL/GenBank/DDBJ databases">
        <authorList>
            <person name="Steffen K."/>
            <person name="Cardenas P."/>
        </authorList>
    </citation>
    <scope>NUCLEOTIDE SEQUENCE</scope>
</reference>
<keyword evidence="2" id="KW-1185">Reference proteome</keyword>
<accession>A0AA35WQI3</accession>
<dbReference type="AlphaFoldDB" id="A0AA35WQI3"/>
<dbReference type="PANTHER" id="PTHR13017:SF0">
    <property type="entry name" value="METHENYLTETRAHYDROFOLATE SYNTHASE DOMAIN-CONTAINING PROTEIN"/>
    <property type="match status" value="1"/>
</dbReference>
<dbReference type="InterPro" id="IPR024185">
    <property type="entry name" value="FTHF_cligase-like_sf"/>
</dbReference>
<dbReference type="InterPro" id="IPR037171">
    <property type="entry name" value="NagB/RpiA_transferase-like"/>
</dbReference>
<evidence type="ECO:0000313" key="1">
    <source>
        <dbReference type="EMBL" id="CAI8022945.1"/>
    </source>
</evidence>
<comment type="caution">
    <text evidence="1">The sequence shown here is derived from an EMBL/GenBank/DDBJ whole genome shotgun (WGS) entry which is preliminary data.</text>
</comment>
<dbReference type="EMBL" id="CASHTH010001986">
    <property type="protein sequence ID" value="CAI8022945.1"/>
    <property type="molecule type" value="Genomic_DNA"/>
</dbReference>
<dbReference type="Proteomes" id="UP001174909">
    <property type="component" value="Unassembled WGS sequence"/>
</dbReference>